<evidence type="ECO:0000259" key="5">
    <source>
        <dbReference type="SMART" id="SM00993"/>
    </source>
</evidence>
<dbReference type="Proteomes" id="UP001153620">
    <property type="component" value="Chromosome 1"/>
</dbReference>
<dbReference type="EMBL" id="OU895877">
    <property type="protein sequence ID" value="CAG9797092.1"/>
    <property type="molecule type" value="Genomic_DNA"/>
</dbReference>
<keyword evidence="4" id="KW-0539">Nucleus</keyword>
<dbReference type="OrthoDB" id="49520at2759"/>
<gene>
    <name evidence="6" type="ORF">CHIRRI_LOCUS93</name>
</gene>
<evidence type="ECO:0000256" key="2">
    <source>
        <dbReference type="ARBA" id="ARBA00023015"/>
    </source>
</evidence>
<accession>A0A9N9RFW1</accession>
<keyword evidence="3" id="KW-0804">Transcription</keyword>
<keyword evidence="2" id="KW-0805">Transcription regulation</keyword>
<dbReference type="Pfam" id="PF08265">
    <property type="entry name" value="YL1_C"/>
    <property type="match status" value="1"/>
</dbReference>
<comment type="subcellular location">
    <subcellularLocation>
        <location evidence="1">Nucleus</location>
    </subcellularLocation>
</comment>
<dbReference type="GO" id="GO:0031011">
    <property type="term" value="C:Ino80 complex"/>
    <property type="evidence" value="ECO:0007669"/>
    <property type="project" value="InterPro"/>
</dbReference>
<dbReference type="SMART" id="SM00993">
    <property type="entry name" value="YL1_C"/>
    <property type="match status" value="1"/>
</dbReference>
<evidence type="ECO:0000313" key="6">
    <source>
        <dbReference type="EMBL" id="CAG9797092.1"/>
    </source>
</evidence>
<organism evidence="6 7">
    <name type="scientific">Chironomus riparius</name>
    <dbReference type="NCBI Taxonomy" id="315576"/>
    <lineage>
        <taxon>Eukaryota</taxon>
        <taxon>Metazoa</taxon>
        <taxon>Ecdysozoa</taxon>
        <taxon>Arthropoda</taxon>
        <taxon>Hexapoda</taxon>
        <taxon>Insecta</taxon>
        <taxon>Pterygota</taxon>
        <taxon>Neoptera</taxon>
        <taxon>Endopterygota</taxon>
        <taxon>Diptera</taxon>
        <taxon>Nematocera</taxon>
        <taxon>Chironomoidea</taxon>
        <taxon>Chironomidae</taxon>
        <taxon>Chironominae</taxon>
        <taxon>Chironomus</taxon>
    </lineage>
</organism>
<dbReference type="InterPro" id="IPR029525">
    <property type="entry name" value="INO80C/Ies6"/>
</dbReference>
<evidence type="ECO:0000313" key="7">
    <source>
        <dbReference type="Proteomes" id="UP001153620"/>
    </source>
</evidence>
<evidence type="ECO:0000256" key="4">
    <source>
        <dbReference type="ARBA" id="ARBA00023242"/>
    </source>
</evidence>
<feature type="domain" description="Vps72/YL1 C-terminal" evidence="5">
    <location>
        <begin position="60"/>
        <end position="89"/>
    </location>
</feature>
<reference evidence="6" key="1">
    <citation type="submission" date="2022-01" db="EMBL/GenBank/DDBJ databases">
        <authorList>
            <person name="King R."/>
        </authorList>
    </citation>
    <scope>NUCLEOTIDE SEQUENCE</scope>
</reference>
<dbReference type="GO" id="GO:0006338">
    <property type="term" value="P:chromatin remodeling"/>
    <property type="evidence" value="ECO:0007669"/>
    <property type="project" value="InterPro"/>
</dbReference>
<keyword evidence="7" id="KW-1185">Reference proteome</keyword>
<reference evidence="6" key="2">
    <citation type="submission" date="2022-10" db="EMBL/GenBank/DDBJ databases">
        <authorList>
            <consortium name="ENA_rothamsted_submissions"/>
            <consortium name="culmorum"/>
            <person name="King R."/>
        </authorList>
    </citation>
    <scope>NUCLEOTIDE SEQUENCE</scope>
</reference>
<sequence>MQEEMPVFKSKTMQEPGMKKRLWKSLKQIQTTERNLFGNTSTAVIYSSINAPPSFKPPKKYSDMSGLLASYSCPQSKIYYHNSEEYKIVKKMPSDISKGYLTLRGATSLV</sequence>
<dbReference type="InterPro" id="IPR013272">
    <property type="entry name" value="Vps72/YL1_C"/>
</dbReference>
<protein>
    <recommendedName>
        <fullName evidence="5">Vps72/YL1 C-terminal domain-containing protein</fullName>
    </recommendedName>
</protein>
<proteinExistence type="predicted"/>
<dbReference type="AlphaFoldDB" id="A0A9N9RFW1"/>
<name>A0A9N9RFW1_9DIPT</name>
<dbReference type="PANTHER" id="PTHR31200">
    <property type="entry name" value="INO80 COMPLEX SUBUNIT C"/>
    <property type="match status" value="1"/>
</dbReference>
<evidence type="ECO:0000256" key="3">
    <source>
        <dbReference type="ARBA" id="ARBA00023163"/>
    </source>
</evidence>
<evidence type="ECO:0000256" key="1">
    <source>
        <dbReference type="ARBA" id="ARBA00004123"/>
    </source>
</evidence>
<dbReference type="PANTHER" id="PTHR31200:SF1">
    <property type="entry name" value="INO80 COMPLEX SUBUNIT C"/>
    <property type="match status" value="1"/>
</dbReference>